<keyword evidence="4" id="KW-0804">Transcription</keyword>
<gene>
    <name evidence="7" type="ORF">H9657_12770</name>
</gene>
<dbReference type="Proteomes" id="UP000604241">
    <property type="component" value="Unassembled WGS sequence"/>
</dbReference>
<dbReference type="SMART" id="SM00354">
    <property type="entry name" value="HTH_LACI"/>
    <property type="match status" value="1"/>
</dbReference>
<reference evidence="7 8" key="1">
    <citation type="submission" date="2020-08" db="EMBL/GenBank/DDBJ databases">
        <title>A Genomic Blueprint of the Chicken Gut Microbiome.</title>
        <authorList>
            <person name="Gilroy R."/>
            <person name="Ravi A."/>
            <person name="Getino M."/>
            <person name="Pursley I."/>
            <person name="Horton D.L."/>
            <person name="Alikhan N.-F."/>
            <person name="Baker D."/>
            <person name="Gharbi K."/>
            <person name="Hall N."/>
            <person name="Watson M."/>
            <person name="Adriaenssens E.M."/>
            <person name="Foster-Nyarko E."/>
            <person name="Jarju S."/>
            <person name="Secka A."/>
            <person name="Antonio M."/>
            <person name="Oren A."/>
            <person name="Chaudhuri R."/>
            <person name="La Ragione R.M."/>
            <person name="Hildebrand F."/>
            <person name="Pallen M.J."/>
        </authorList>
    </citation>
    <scope>NUCLEOTIDE SEQUENCE [LARGE SCALE GENOMIC DNA]</scope>
    <source>
        <strain evidence="7 8">Sa3CUA2</strain>
    </source>
</reference>
<dbReference type="SUPFAM" id="SSF47413">
    <property type="entry name" value="lambda repressor-like DNA-binding domains"/>
    <property type="match status" value="1"/>
</dbReference>
<keyword evidence="2" id="KW-0805">Transcription regulation</keyword>
<dbReference type="InterPro" id="IPR010982">
    <property type="entry name" value="Lambda_DNA-bd_dom_sf"/>
</dbReference>
<dbReference type="InterPro" id="IPR046335">
    <property type="entry name" value="LacI/GalR-like_sensor"/>
</dbReference>
<dbReference type="CDD" id="cd06288">
    <property type="entry name" value="PBP1_sucrose_transcription_regulator"/>
    <property type="match status" value="1"/>
</dbReference>
<dbReference type="Pfam" id="PF13377">
    <property type="entry name" value="Peripla_BP_3"/>
    <property type="match status" value="1"/>
</dbReference>
<keyword evidence="1" id="KW-0678">Repressor</keyword>
<name>A0ABR8QFD4_9CELL</name>
<protein>
    <submittedName>
        <fullName evidence="7">LacI family DNA-binding transcriptional regulator</fullName>
    </submittedName>
</protein>
<evidence type="ECO:0000313" key="7">
    <source>
        <dbReference type="EMBL" id="MBD7919144.1"/>
    </source>
</evidence>
<organism evidence="7 8">
    <name type="scientific">Cellulomonas avistercoris</name>
    <dbReference type="NCBI Taxonomy" id="2762242"/>
    <lineage>
        <taxon>Bacteria</taxon>
        <taxon>Bacillati</taxon>
        <taxon>Actinomycetota</taxon>
        <taxon>Actinomycetes</taxon>
        <taxon>Micrococcales</taxon>
        <taxon>Cellulomonadaceae</taxon>
        <taxon>Cellulomonas</taxon>
    </lineage>
</organism>
<evidence type="ECO:0000256" key="2">
    <source>
        <dbReference type="ARBA" id="ARBA00023015"/>
    </source>
</evidence>
<dbReference type="InterPro" id="IPR000843">
    <property type="entry name" value="HTH_LacI"/>
</dbReference>
<dbReference type="CDD" id="cd01392">
    <property type="entry name" value="HTH_LacI"/>
    <property type="match status" value="1"/>
</dbReference>
<accession>A0ABR8QFD4</accession>
<dbReference type="PANTHER" id="PTHR30146">
    <property type="entry name" value="LACI-RELATED TRANSCRIPTIONAL REPRESSOR"/>
    <property type="match status" value="1"/>
</dbReference>
<dbReference type="EMBL" id="JACSQV010000010">
    <property type="protein sequence ID" value="MBD7919144.1"/>
    <property type="molecule type" value="Genomic_DNA"/>
</dbReference>
<dbReference type="PROSITE" id="PS50932">
    <property type="entry name" value="HTH_LACI_2"/>
    <property type="match status" value="1"/>
</dbReference>
<evidence type="ECO:0000313" key="8">
    <source>
        <dbReference type="Proteomes" id="UP000604241"/>
    </source>
</evidence>
<keyword evidence="3 7" id="KW-0238">DNA-binding</keyword>
<dbReference type="SUPFAM" id="SSF53822">
    <property type="entry name" value="Periplasmic binding protein-like I"/>
    <property type="match status" value="1"/>
</dbReference>
<feature type="region of interest" description="Disordered" evidence="5">
    <location>
        <begin position="317"/>
        <end position="354"/>
    </location>
</feature>
<dbReference type="Gene3D" id="3.40.50.2300">
    <property type="match status" value="2"/>
</dbReference>
<keyword evidence="8" id="KW-1185">Reference proteome</keyword>
<dbReference type="PANTHER" id="PTHR30146:SF148">
    <property type="entry name" value="HTH-TYPE TRANSCRIPTIONAL REPRESSOR PURR-RELATED"/>
    <property type="match status" value="1"/>
</dbReference>
<dbReference type="GO" id="GO:0003677">
    <property type="term" value="F:DNA binding"/>
    <property type="evidence" value="ECO:0007669"/>
    <property type="project" value="UniProtKB-KW"/>
</dbReference>
<comment type="caution">
    <text evidence="7">The sequence shown here is derived from an EMBL/GenBank/DDBJ whole genome shotgun (WGS) entry which is preliminary data.</text>
</comment>
<evidence type="ECO:0000256" key="4">
    <source>
        <dbReference type="ARBA" id="ARBA00023163"/>
    </source>
</evidence>
<evidence type="ECO:0000259" key="6">
    <source>
        <dbReference type="PROSITE" id="PS50932"/>
    </source>
</evidence>
<dbReference type="Pfam" id="PF00356">
    <property type="entry name" value="LacI"/>
    <property type="match status" value="1"/>
</dbReference>
<dbReference type="Gene3D" id="1.10.260.40">
    <property type="entry name" value="lambda repressor-like DNA-binding domains"/>
    <property type="match status" value="1"/>
</dbReference>
<evidence type="ECO:0000256" key="1">
    <source>
        <dbReference type="ARBA" id="ARBA00022491"/>
    </source>
</evidence>
<sequence length="354" mass="38262">MSSATVSFVVNDDPKAQTLTQATRDKVLEAVRLLDYRPNLQARSLRTQRSHSIAVLTDELTAVPYENSTIRGMQERAWAGGFMVTTMTTGGNAALAEHAVEVVLARQFDAVIVTTAFTREVEVPAAFDSIPLVLLNCFSRDGHRSVLPAERSGSRSAAELLLAAGHTRIGFINGLRETWAAGQRRLGYRDALRAAGIAYDRTLVRWGDYQTDSGHRHATVLLDSPNPPTAIMAGNDRMAVGVYYAAYQRGLRIPEDLSVVGYDDHAEFSAHAVPAMSTVRLPYYEMGRAAVDLLIAGTPAGDAPPTGHGLVTEVECQPVARKSIGPPRSDPIAPSPPARPRDQARDDAPPENPT</sequence>
<dbReference type="InterPro" id="IPR028082">
    <property type="entry name" value="Peripla_BP_I"/>
</dbReference>
<evidence type="ECO:0000256" key="3">
    <source>
        <dbReference type="ARBA" id="ARBA00023125"/>
    </source>
</evidence>
<proteinExistence type="predicted"/>
<evidence type="ECO:0000256" key="5">
    <source>
        <dbReference type="SAM" id="MobiDB-lite"/>
    </source>
</evidence>
<feature type="domain" description="HTH lacI-type" evidence="6">
    <location>
        <begin position="1"/>
        <end position="47"/>
    </location>
</feature>
<feature type="compositionally biased region" description="Basic and acidic residues" evidence="5">
    <location>
        <begin position="339"/>
        <end position="348"/>
    </location>
</feature>